<gene>
    <name evidence="2" type="ORF">IV203_023632</name>
</gene>
<feature type="region of interest" description="Disordered" evidence="1">
    <location>
        <begin position="85"/>
        <end position="120"/>
    </location>
</feature>
<reference evidence="2" key="2">
    <citation type="submission" date="2021-04" db="EMBL/GenBank/DDBJ databases">
        <authorList>
            <person name="Podell S."/>
        </authorList>
    </citation>
    <scope>NUCLEOTIDE SEQUENCE</scope>
    <source>
        <strain evidence="2">Hildebrandi</strain>
    </source>
</reference>
<sequence>MNGSFKSKTRADKKKRELPTFLARPLRMIADQTGLSLTSALRQKNKKPQRRRKGASNPSQKKQISNTFSTPLSLDTHLRDVLLSSERDGSDGDSDTSATNTPTSFESLDQDFHPSQNDVDSYSPLSDIHAEELFLSPLVYPKIQHKTVTFDLTTSPDDQVYVDIEKEGQQEVEESTQSLPLQLSVASPKCVDCRGLETILEVDNEDDTGSVWSSVSSDTEFQVSFFPTDELFLRTLAIERATVMSKSELIDDYEDDTASVFSSASSNTEFEVSFSPINELFLQTLAMERAIVLSNSERSNNAESIDEDACDKSILTVKTFLEGRNFSANRRLGFLILVLLLLHCTGTSEQIIQSLKTVTIQLWMVLLLLLQPDSTSDTQTILYNIRNEPMGVWLR</sequence>
<feature type="compositionally biased region" description="Polar residues" evidence="1">
    <location>
        <begin position="98"/>
        <end position="120"/>
    </location>
</feature>
<dbReference type="AlphaFoldDB" id="A0A9K3KEA4"/>
<comment type="caution">
    <text evidence="2">The sequence shown here is derived from an EMBL/GenBank/DDBJ whole genome shotgun (WGS) entry which is preliminary data.</text>
</comment>
<organism evidence="2 3">
    <name type="scientific">Nitzschia inconspicua</name>
    <dbReference type="NCBI Taxonomy" id="303405"/>
    <lineage>
        <taxon>Eukaryota</taxon>
        <taxon>Sar</taxon>
        <taxon>Stramenopiles</taxon>
        <taxon>Ochrophyta</taxon>
        <taxon>Bacillariophyta</taxon>
        <taxon>Bacillariophyceae</taxon>
        <taxon>Bacillariophycidae</taxon>
        <taxon>Bacillariales</taxon>
        <taxon>Bacillariaceae</taxon>
        <taxon>Nitzschia</taxon>
    </lineage>
</organism>
<reference evidence="2" key="1">
    <citation type="journal article" date="2021" name="Sci. Rep.">
        <title>Diploid genomic architecture of Nitzschia inconspicua, an elite biomass production diatom.</title>
        <authorList>
            <person name="Oliver A."/>
            <person name="Podell S."/>
            <person name="Pinowska A."/>
            <person name="Traller J.C."/>
            <person name="Smith S.R."/>
            <person name="McClure R."/>
            <person name="Beliaev A."/>
            <person name="Bohutskyi P."/>
            <person name="Hill E.A."/>
            <person name="Rabines A."/>
            <person name="Zheng H."/>
            <person name="Allen L.Z."/>
            <person name="Kuo A."/>
            <person name="Grigoriev I.V."/>
            <person name="Allen A.E."/>
            <person name="Hazlebeck D."/>
            <person name="Allen E.E."/>
        </authorList>
    </citation>
    <scope>NUCLEOTIDE SEQUENCE</scope>
    <source>
        <strain evidence="2">Hildebrandi</strain>
    </source>
</reference>
<keyword evidence="3" id="KW-1185">Reference proteome</keyword>
<dbReference type="Proteomes" id="UP000693970">
    <property type="component" value="Unassembled WGS sequence"/>
</dbReference>
<feature type="compositionally biased region" description="Basic residues" evidence="1">
    <location>
        <begin position="43"/>
        <end position="54"/>
    </location>
</feature>
<name>A0A9K3KEA4_9STRA</name>
<feature type="region of interest" description="Disordered" evidence="1">
    <location>
        <begin position="1"/>
        <end position="70"/>
    </location>
</feature>
<evidence type="ECO:0000313" key="2">
    <source>
        <dbReference type="EMBL" id="KAG7341679.1"/>
    </source>
</evidence>
<evidence type="ECO:0000313" key="3">
    <source>
        <dbReference type="Proteomes" id="UP000693970"/>
    </source>
</evidence>
<accession>A0A9K3KEA4</accession>
<protein>
    <submittedName>
        <fullName evidence="2">Uncharacterized protein</fullName>
    </submittedName>
</protein>
<evidence type="ECO:0000256" key="1">
    <source>
        <dbReference type="SAM" id="MobiDB-lite"/>
    </source>
</evidence>
<feature type="compositionally biased region" description="Polar residues" evidence="1">
    <location>
        <begin position="56"/>
        <end position="70"/>
    </location>
</feature>
<proteinExistence type="predicted"/>
<dbReference type="EMBL" id="JAGRRH010000026">
    <property type="protein sequence ID" value="KAG7341679.1"/>
    <property type="molecule type" value="Genomic_DNA"/>
</dbReference>